<dbReference type="InterPro" id="IPR050527">
    <property type="entry name" value="Snail/Krueppel_Znf"/>
</dbReference>
<accession>A0A1L8H0D8</accession>
<keyword evidence="10" id="KW-0238">DNA-binding</keyword>
<evidence type="ECO:0000313" key="17">
    <source>
        <dbReference type="Xenbase" id="XB-GENE-6486320"/>
    </source>
</evidence>
<feature type="domain" description="C2H2-type" evidence="14">
    <location>
        <begin position="529"/>
        <end position="550"/>
    </location>
</feature>
<dbReference type="GO" id="GO:0005634">
    <property type="term" value="C:nucleus"/>
    <property type="evidence" value="ECO:0007669"/>
    <property type="project" value="UniProtKB-SubCell"/>
</dbReference>
<keyword evidence="4" id="KW-0479">Metal-binding</keyword>
<dbReference type="Proteomes" id="UP000186698">
    <property type="component" value="Chromosome 3L"/>
</dbReference>
<keyword evidence="12" id="KW-0539">Nucleus</keyword>
<evidence type="ECO:0000256" key="5">
    <source>
        <dbReference type="ARBA" id="ARBA00022737"/>
    </source>
</evidence>
<dbReference type="PANTHER" id="PTHR24388:SF34">
    <property type="entry name" value="ZINC FINGER PROTEIN 280D"/>
    <property type="match status" value="1"/>
</dbReference>
<feature type="compositionally biased region" description="Basic and acidic residues" evidence="13">
    <location>
        <begin position="915"/>
        <end position="933"/>
    </location>
</feature>
<dbReference type="GO" id="GO:0008270">
    <property type="term" value="F:zinc ion binding"/>
    <property type="evidence" value="ECO:0007669"/>
    <property type="project" value="UniProtKB-KW"/>
</dbReference>
<dbReference type="PANTHER" id="PTHR24388">
    <property type="entry name" value="ZINC FINGER PROTEIN"/>
    <property type="match status" value="1"/>
</dbReference>
<keyword evidence="9" id="KW-0805">Transcription regulation</keyword>
<comment type="subcellular location">
    <subcellularLocation>
        <location evidence="2">Nucleus</location>
    </subcellularLocation>
</comment>
<evidence type="ECO:0000256" key="4">
    <source>
        <dbReference type="ARBA" id="ARBA00022723"/>
    </source>
</evidence>
<dbReference type="GO" id="GO:0006355">
    <property type="term" value="P:regulation of DNA-templated transcription"/>
    <property type="evidence" value="ECO:0000318"/>
    <property type="project" value="GO_Central"/>
</dbReference>
<evidence type="ECO:0000313" key="16">
    <source>
        <dbReference type="RefSeq" id="XP_018108531.1"/>
    </source>
</evidence>
<dbReference type="GO" id="GO:0000978">
    <property type="term" value="F:RNA polymerase II cis-regulatory region sequence-specific DNA binding"/>
    <property type="evidence" value="ECO:0000318"/>
    <property type="project" value="GO_Central"/>
</dbReference>
<dbReference type="AGR" id="Xenbase:XB-GENE-6486320"/>
<protein>
    <submittedName>
        <fullName evidence="16">Zinc finger protein 280C isoform X1</fullName>
    </submittedName>
</protein>
<dbReference type="Pfam" id="PF25414">
    <property type="entry name" value="zf-C2H2_Z280C_D"/>
    <property type="match status" value="1"/>
</dbReference>
<dbReference type="InterPro" id="IPR059074">
    <property type="entry name" value="zf-C2H2_Z280C_D"/>
</dbReference>
<dbReference type="KEGG" id="xla:108711367"/>
<reference evidence="16" key="1">
    <citation type="submission" date="2025-08" db="UniProtKB">
        <authorList>
            <consortium name="RefSeq"/>
        </authorList>
    </citation>
    <scope>IDENTIFICATION</scope>
    <source>
        <strain evidence="16">J_2021</strain>
        <tissue evidence="16">Erythrocytes</tissue>
    </source>
</reference>
<evidence type="ECO:0000256" key="8">
    <source>
        <dbReference type="ARBA" id="ARBA00022843"/>
    </source>
</evidence>
<dbReference type="InterPro" id="IPR057618">
    <property type="entry name" value="Znf_POGZ/Z280C-D-like"/>
</dbReference>
<evidence type="ECO:0000256" key="7">
    <source>
        <dbReference type="ARBA" id="ARBA00022833"/>
    </source>
</evidence>
<keyword evidence="3" id="KW-1017">Isopeptide bond</keyword>
<dbReference type="FunFam" id="3.30.160.60:FF:000298">
    <property type="entry name" value="zinc finger protein 280D isoform X1"/>
    <property type="match status" value="1"/>
</dbReference>
<keyword evidence="8" id="KW-0832">Ubl conjugation</keyword>
<dbReference type="AlphaFoldDB" id="A0A1L8H0D8"/>
<evidence type="ECO:0000256" key="11">
    <source>
        <dbReference type="ARBA" id="ARBA00023163"/>
    </source>
</evidence>
<evidence type="ECO:0000256" key="12">
    <source>
        <dbReference type="ARBA" id="ARBA00023242"/>
    </source>
</evidence>
<organism evidence="15 16">
    <name type="scientific">Xenopus laevis</name>
    <name type="common">African clawed frog</name>
    <dbReference type="NCBI Taxonomy" id="8355"/>
    <lineage>
        <taxon>Eukaryota</taxon>
        <taxon>Metazoa</taxon>
        <taxon>Chordata</taxon>
        <taxon>Craniata</taxon>
        <taxon>Vertebrata</taxon>
        <taxon>Euteleostomi</taxon>
        <taxon>Amphibia</taxon>
        <taxon>Batrachia</taxon>
        <taxon>Anura</taxon>
        <taxon>Pipoidea</taxon>
        <taxon>Pipidae</taxon>
        <taxon>Xenopodinae</taxon>
        <taxon>Xenopus</taxon>
        <taxon>Xenopus</taxon>
    </lineage>
</organism>
<evidence type="ECO:0000256" key="13">
    <source>
        <dbReference type="SAM" id="MobiDB-lite"/>
    </source>
</evidence>
<evidence type="ECO:0000256" key="10">
    <source>
        <dbReference type="ARBA" id="ARBA00023125"/>
    </source>
</evidence>
<feature type="domain" description="C2H2-type" evidence="14">
    <location>
        <begin position="462"/>
        <end position="482"/>
    </location>
</feature>
<feature type="compositionally biased region" description="Low complexity" evidence="13">
    <location>
        <begin position="709"/>
        <end position="726"/>
    </location>
</feature>
<dbReference type="Bgee" id="108711367">
    <property type="expression patterns" value="Expressed in gastrula and 19 other cell types or tissues"/>
</dbReference>
<dbReference type="CTD" id="108711367"/>
<feature type="domain" description="C2H2-type" evidence="14">
    <location>
        <begin position="616"/>
        <end position="637"/>
    </location>
</feature>
<feature type="region of interest" description="Disordered" evidence="13">
    <location>
        <begin position="295"/>
        <end position="375"/>
    </location>
</feature>
<evidence type="ECO:0000256" key="6">
    <source>
        <dbReference type="ARBA" id="ARBA00022771"/>
    </source>
</evidence>
<dbReference type="InterPro" id="IPR013087">
    <property type="entry name" value="Znf_C2H2_type"/>
</dbReference>
<gene>
    <name evidence="16 17" type="primary">znf280d.L</name>
</gene>
<proteinExistence type="predicted"/>
<dbReference type="OMA" id="CDANAFE"/>
<feature type="region of interest" description="Disordered" evidence="13">
    <location>
        <begin position="703"/>
        <end position="726"/>
    </location>
</feature>
<dbReference type="Pfam" id="PF25429">
    <property type="entry name" value="zf-POGZ"/>
    <property type="match status" value="1"/>
</dbReference>
<dbReference type="Gene3D" id="3.30.160.60">
    <property type="entry name" value="Classic Zinc Finger"/>
    <property type="match status" value="1"/>
</dbReference>
<dbReference type="STRING" id="8355.A0A1L8H0D8"/>
<dbReference type="PROSITE" id="PS00028">
    <property type="entry name" value="ZINC_FINGER_C2H2_1"/>
    <property type="match status" value="4"/>
</dbReference>
<feature type="compositionally biased region" description="Polar residues" evidence="13">
    <location>
        <begin position="341"/>
        <end position="369"/>
    </location>
</feature>
<evidence type="ECO:0000256" key="3">
    <source>
        <dbReference type="ARBA" id="ARBA00022499"/>
    </source>
</evidence>
<keyword evidence="5" id="KW-0677">Repeat</keyword>
<sequence length="1061" mass="117957">MAELLMECEEEDLEPWQRRIKEVEDDEDDDDDELIFVREISGAKQPPANNAQVTQPNPFPCAENGTPIRGNTASFCPSNNHYKTASTGNTIAQPANTMYQPVTRPATSSAIVQPLPRPVGSPEPLKRPLTGCFPSHQPPRPSPTILQPVCRPATAPSNAQPACRNNAFPTAAQPAVRPVATITAQPVILNQGYIVNSPQVSSSNPPNVMYTLRPSTTLTQYQGVHPLSVTVNATPLVRPVQPLSQSLPVSVPTRTVPAAVHRPFPQMATVAKNLNLVTEPQQCLILNSQKTHQGISTQSSGASIGWNDNTVSEKRPAPIEISDDSPKKTKNAENECDNRLTDLSTSVKPPTLSQSSPTKVNAGTSSGTTPKHGPPFPRACPKCNIHFNLLEPMRKHMKFCCPDKVDHFFSGLANIEAMNAPGMIEDAEKGKLIMLVSDFYYGRYGGDLDLTQQEQKTHTFKCYSCHKVLKNNIRFMNHMKHHLELEKQSSESWENHTTCHHCYRQFPTPFQLQCHIESSHTLYESSTICKICELSFESEQILLQHMKDNHKPGEMPYVCQVCNYRSSAFAEVDSHFRCAHENTKSLLCPFCLKVIKSGTPYMQHYMKHQNKGVYRCAKCRLQFLTCKEKINHKTQHHRTFRKPRQLEGLPPGTKVTIRASVGSIMNSVPSPTNTVCTSPPSTAFQASPKVTDAKITQDLLVKSNEQNTKTKVSSPTPKKKPVSTTTTKRIKMINTALQNLRSVAGYYKCIECQLEVKDFEGHFHTYVHCSKCKFSTSCNKAYMNHMLSFHGRGSSKRAKASKKPLKDKRRITLVCLNCDFLTDVSGLDDMAKHLSESHNHSCQVVLENVSIFSSTLEGDMAKSRNESSVGERLKYCKIMLYDTKKIQSKGENNTVKTMEESGTSESSKISDVHRDFSSHDKHVTPVEPVKDSDQTTQDACNTNPIIGIAGTNSDHKDLMSTVEGEISNRDLTSETDQNIDSTYISDTLDESKASLEDVTLNIESQKPSFAGEENSFVQFLRGREEPESICSDVSEQSSVHLEPLTPSEILEHEATEILSSN</sequence>
<feature type="region of interest" description="Disordered" evidence="13">
    <location>
        <begin position="1024"/>
        <end position="1061"/>
    </location>
</feature>
<feature type="compositionally biased region" description="Basic and acidic residues" evidence="13">
    <location>
        <begin position="324"/>
        <end position="340"/>
    </location>
</feature>
<evidence type="ECO:0000259" key="14">
    <source>
        <dbReference type="PROSITE" id="PS00028"/>
    </source>
</evidence>
<dbReference type="SUPFAM" id="SSF57667">
    <property type="entry name" value="beta-beta-alpha zinc fingers"/>
    <property type="match status" value="1"/>
</dbReference>
<dbReference type="Xenbase" id="XB-GENE-6486320">
    <property type="gene designation" value="znf280d.L"/>
</dbReference>
<evidence type="ECO:0000256" key="9">
    <source>
        <dbReference type="ARBA" id="ARBA00023015"/>
    </source>
</evidence>
<dbReference type="PaxDb" id="8355-A0A1L8H0D8"/>
<keyword evidence="15" id="KW-1185">Reference proteome</keyword>
<keyword evidence="7" id="KW-0862">Zinc</keyword>
<keyword evidence="11" id="KW-0804">Transcription</keyword>
<comment type="function">
    <text evidence="1">May function as a transcription factor.</text>
</comment>
<dbReference type="InterPro" id="IPR036236">
    <property type="entry name" value="Znf_C2H2_sf"/>
</dbReference>
<name>A0A1L8H0D8_XENLA</name>
<dbReference type="SMART" id="SM00355">
    <property type="entry name" value="ZnF_C2H2"/>
    <property type="match status" value="9"/>
</dbReference>
<dbReference type="RefSeq" id="XP_018108531.1">
    <property type="nucleotide sequence ID" value="XM_018253042.2"/>
</dbReference>
<feature type="domain" description="C2H2-type" evidence="14">
    <location>
        <begin position="499"/>
        <end position="520"/>
    </location>
</feature>
<dbReference type="GO" id="GO:0000981">
    <property type="term" value="F:DNA-binding transcription factor activity, RNA polymerase II-specific"/>
    <property type="evidence" value="ECO:0000318"/>
    <property type="project" value="GO_Central"/>
</dbReference>
<evidence type="ECO:0000256" key="1">
    <source>
        <dbReference type="ARBA" id="ARBA00003729"/>
    </source>
</evidence>
<keyword evidence="6" id="KW-0863">Zinc-finger</keyword>
<dbReference type="OrthoDB" id="10032537at2759"/>
<evidence type="ECO:0000256" key="2">
    <source>
        <dbReference type="ARBA" id="ARBA00004123"/>
    </source>
</evidence>
<evidence type="ECO:0000313" key="15">
    <source>
        <dbReference type="Proteomes" id="UP000186698"/>
    </source>
</evidence>
<feature type="region of interest" description="Disordered" evidence="13">
    <location>
        <begin position="915"/>
        <end position="937"/>
    </location>
</feature>
<dbReference type="GeneID" id="108711367"/>
<feature type="compositionally biased region" description="Polar residues" evidence="13">
    <location>
        <begin position="295"/>
        <end position="310"/>
    </location>
</feature>